<evidence type="ECO:0000313" key="5">
    <source>
        <dbReference type="EMBL" id="MCS5489096.1"/>
    </source>
</evidence>
<dbReference type="InterPro" id="IPR025970">
    <property type="entry name" value="SusE"/>
</dbReference>
<keyword evidence="6" id="KW-1185">Reference proteome</keyword>
<protein>
    <submittedName>
        <fullName evidence="5">SusE domain-containing protein</fullName>
    </submittedName>
</protein>
<accession>A0ABT2G3P5</accession>
<dbReference type="Pfam" id="PF14292">
    <property type="entry name" value="SusE"/>
    <property type="match status" value="1"/>
</dbReference>
<name>A0ABT2G3P5_9BACT</name>
<reference evidence="5 6" key="1">
    <citation type="submission" date="2022-08" db="EMBL/GenBank/DDBJ databases">
        <title>Algoriphagus sp. CAU 1643 isolated from mud.</title>
        <authorList>
            <person name="Kim W."/>
        </authorList>
    </citation>
    <scope>NUCLEOTIDE SEQUENCE [LARGE SCALE GENOMIC DNA]</scope>
    <source>
        <strain evidence="5 6">CAU 1643</strain>
    </source>
</reference>
<dbReference type="RefSeq" id="WP_259412775.1">
    <property type="nucleotide sequence ID" value="NZ_JANWGH010000001.1"/>
</dbReference>
<comment type="caution">
    <text evidence="5">The sequence shown here is derived from an EMBL/GenBank/DDBJ whole genome shotgun (WGS) entry which is preliminary data.</text>
</comment>
<feature type="domain" description="Outer membrane protein SusF/SusE-like C-terminal" evidence="3">
    <location>
        <begin position="256"/>
        <end position="333"/>
    </location>
</feature>
<feature type="domain" description="Amylopullulanase X25" evidence="4">
    <location>
        <begin position="162"/>
        <end position="228"/>
    </location>
</feature>
<dbReference type="EMBL" id="JANWGH010000001">
    <property type="protein sequence ID" value="MCS5489096.1"/>
    <property type="molecule type" value="Genomic_DNA"/>
</dbReference>
<dbReference type="InterPro" id="IPR032187">
    <property type="entry name" value="SusF/SusE-like_C"/>
</dbReference>
<evidence type="ECO:0000256" key="1">
    <source>
        <dbReference type="SAM" id="SignalP"/>
    </source>
</evidence>
<keyword evidence="1" id="KW-0732">Signal</keyword>
<evidence type="ECO:0000259" key="2">
    <source>
        <dbReference type="Pfam" id="PF14292"/>
    </source>
</evidence>
<sequence>MKVLKKIAWIAAVIPAMWACDNYEMPPIIPQTGSTLANPSSGSSLVLTADNPEEVIPFTVTAADFGMTGSVTYELEMDLAGSNFANPVSLGSSTSNIIESTAEAINDELLSKGAMFDTPTDVDFRVKASINQPLSPIYGETVTLSVTPYNSDVEFPVIYVPGDYQGWNPENEMTVLKSVNFDNVYEGYVHVLPGGTGEFKVNETNSWDINYGDSGADGTLDRDGDNIKVAEFGTIFMKVDLGAKTYTLGDPLYWGIIGDATEGGWDAETKMKFDRDENVLTITTDLKVGEMKFRANQDWGFNYGGSNGELTADGPNIKVSEAGNYTVTLDFRTPSEVKYTMTKN</sequence>
<evidence type="ECO:0000313" key="6">
    <source>
        <dbReference type="Proteomes" id="UP001206788"/>
    </source>
</evidence>
<dbReference type="CDD" id="cd12967">
    <property type="entry name" value="CBM_SusE-F_like_u1"/>
    <property type="match status" value="1"/>
</dbReference>
<feature type="domain" description="SusE outer membrane protein" evidence="2">
    <location>
        <begin position="29"/>
        <end position="127"/>
    </location>
</feature>
<dbReference type="InterPro" id="IPR054409">
    <property type="entry name" value="X25_BaPul-like"/>
</dbReference>
<evidence type="ECO:0000259" key="4">
    <source>
        <dbReference type="Pfam" id="PF22058"/>
    </source>
</evidence>
<dbReference type="Pfam" id="PF16411">
    <property type="entry name" value="SusF_SusE"/>
    <property type="match status" value="1"/>
</dbReference>
<evidence type="ECO:0000259" key="3">
    <source>
        <dbReference type="Pfam" id="PF16411"/>
    </source>
</evidence>
<proteinExistence type="predicted"/>
<dbReference type="Gene3D" id="2.60.40.3620">
    <property type="match status" value="2"/>
</dbReference>
<feature type="signal peptide" evidence="1">
    <location>
        <begin position="1"/>
        <end position="18"/>
    </location>
</feature>
<feature type="chain" id="PRO_5045208891" evidence="1">
    <location>
        <begin position="19"/>
        <end position="344"/>
    </location>
</feature>
<dbReference type="Proteomes" id="UP001206788">
    <property type="component" value="Unassembled WGS sequence"/>
</dbReference>
<dbReference type="Pfam" id="PF22058">
    <property type="entry name" value="X25_BaPul_like"/>
    <property type="match status" value="1"/>
</dbReference>
<gene>
    <name evidence="5" type="ORF">NY014_01570</name>
</gene>
<organism evidence="5 6">
    <name type="scientific">Algoriphagus limi</name>
    <dbReference type="NCBI Taxonomy" id="2975273"/>
    <lineage>
        <taxon>Bacteria</taxon>
        <taxon>Pseudomonadati</taxon>
        <taxon>Bacteroidota</taxon>
        <taxon>Cytophagia</taxon>
        <taxon>Cytophagales</taxon>
        <taxon>Cyclobacteriaceae</taxon>
        <taxon>Algoriphagus</taxon>
    </lineage>
</organism>
<dbReference type="CDD" id="cd12956">
    <property type="entry name" value="CBM_SusE-F_like"/>
    <property type="match status" value="1"/>
</dbReference>